<feature type="transmembrane region" description="Helical" evidence="7">
    <location>
        <begin position="438"/>
        <end position="455"/>
    </location>
</feature>
<dbReference type="NCBIfam" id="TIGR00711">
    <property type="entry name" value="efflux_EmrB"/>
    <property type="match status" value="1"/>
</dbReference>
<keyword evidence="5 7" id="KW-1133">Transmembrane helix</keyword>
<dbReference type="PRINTS" id="PR01036">
    <property type="entry name" value="TCRTETB"/>
</dbReference>
<dbReference type="InterPro" id="IPR036259">
    <property type="entry name" value="MFS_trans_sf"/>
</dbReference>
<dbReference type="CDD" id="cd17503">
    <property type="entry name" value="MFS_LmrB_MDR_like"/>
    <property type="match status" value="1"/>
</dbReference>
<feature type="transmembrane region" description="Helical" evidence="7">
    <location>
        <begin position="271"/>
        <end position="290"/>
    </location>
</feature>
<accession>A0A963YQX2</accession>
<keyword evidence="4 7" id="KW-0812">Transmembrane</keyword>
<feature type="transmembrane region" description="Helical" evidence="7">
    <location>
        <begin position="204"/>
        <end position="224"/>
    </location>
</feature>
<dbReference type="Proteomes" id="UP000708298">
    <property type="component" value="Unassembled WGS sequence"/>
</dbReference>
<sequence>MPFSLSSTPSQSRVRTIALIVACALFMEQLDATVLATALPSMARSFGVRPLHMSIALTAYLLSLAVFIPASGTIADRFGTKRVFNAAIIFFTLGSILCSQTTSLPLLVAARLIQGMGGAMMVPVGRIILLRSAPKSELVSAMAWFLVPALVGPVVGPPLGGFITTYLSWRWIFFINIPIGILGCILSTLLIPDIRSDQRTRFDLPGFVLSGLALACLTFGFTVASRGTEWTTAVPLLVIGTLAGTAYVIYARRRTNAILDLRLMRVQTFRISTIAGSLSRITWGSVPFLLPMMMQLGFGMTAAASGAITFMAAAGAMLMKFTAGPLLKRFGFRRVLIWNQLLATLGIAACAAFTPGWPRAAIFTVLLAAGFFQSLQFTAYNTIAYADLKPDRMSAATSFYTVFQQLMLSMGICVAAGTLALSAHIFGHHEPDLLDFRVAFIVVSIASLFAGPLCAKLPPSAGEEMSGHHSRPAPAKA</sequence>
<proteinExistence type="predicted"/>
<feature type="transmembrane region" description="Helical" evidence="7">
    <location>
        <begin position="83"/>
        <end position="102"/>
    </location>
</feature>
<gene>
    <name evidence="9" type="ORF">ASILVAE211_09070</name>
</gene>
<keyword evidence="3" id="KW-1003">Cell membrane</keyword>
<reference evidence="9" key="1">
    <citation type="journal article" date="2021" name="Microorganisms">
        <title>Acidisoma silvae sp. nov. and Acidisomacellulosilytica sp. nov., Two Acidophilic Bacteria Isolated from Decaying Wood, Hydrolyzing Cellulose and Producing Poly-3-hydroxybutyrate.</title>
        <authorList>
            <person name="Mieszkin S."/>
            <person name="Pouder E."/>
            <person name="Uroz S."/>
            <person name="Simon-Colin C."/>
            <person name="Alain K."/>
        </authorList>
    </citation>
    <scope>NUCLEOTIDE SEQUENCE</scope>
    <source>
        <strain evidence="9">HW T2.11</strain>
    </source>
</reference>
<dbReference type="PROSITE" id="PS50850">
    <property type="entry name" value="MFS"/>
    <property type="match status" value="1"/>
</dbReference>
<keyword evidence="10" id="KW-1185">Reference proteome</keyword>
<dbReference type="InterPro" id="IPR004638">
    <property type="entry name" value="EmrB-like"/>
</dbReference>
<dbReference type="Gene3D" id="1.20.1720.10">
    <property type="entry name" value="Multidrug resistance protein D"/>
    <property type="match status" value="1"/>
</dbReference>
<dbReference type="GO" id="GO:0022857">
    <property type="term" value="F:transmembrane transporter activity"/>
    <property type="evidence" value="ECO:0007669"/>
    <property type="project" value="InterPro"/>
</dbReference>
<dbReference type="GO" id="GO:0005886">
    <property type="term" value="C:plasma membrane"/>
    <property type="evidence" value="ECO:0007669"/>
    <property type="project" value="UniProtKB-SubCell"/>
</dbReference>
<organism evidence="9 10">
    <name type="scientific">Acidisoma silvae</name>
    <dbReference type="NCBI Taxonomy" id="2802396"/>
    <lineage>
        <taxon>Bacteria</taxon>
        <taxon>Pseudomonadati</taxon>
        <taxon>Pseudomonadota</taxon>
        <taxon>Alphaproteobacteria</taxon>
        <taxon>Acetobacterales</taxon>
        <taxon>Acidocellaceae</taxon>
        <taxon>Acidisoma</taxon>
    </lineage>
</organism>
<evidence type="ECO:0000256" key="5">
    <source>
        <dbReference type="ARBA" id="ARBA00022989"/>
    </source>
</evidence>
<feature type="transmembrane region" description="Helical" evidence="7">
    <location>
        <begin position="230"/>
        <end position="250"/>
    </location>
</feature>
<comment type="caution">
    <text evidence="9">The sequence shown here is derived from an EMBL/GenBank/DDBJ whole genome shotgun (WGS) entry which is preliminary data.</text>
</comment>
<dbReference type="AlphaFoldDB" id="A0A963YQX2"/>
<feature type="transmembrane region" description="Helical" evidence="7">
    <location>
        <begin position="141"/>
        <end position="159"/>
    </location>
</feature>
<dbReference type="Pfam" id="PF07690">
    <property type="entry name" value="MFS_1"/>
    <property type="match status" value="2"/>
</dbReference>
<protein>
    <submittedName>
        <fullName evidence="9">DHA2 family efflux MFS transporter permease subunit</fullName>
    </submittedName>
</protein>
<reference evidence="9" key="2">
    <citation type="submission" date="2021-01" db="EMBL/GenBank/DDBJ databases">
        <authorList>
            <person name="Mieszkin S."/>
            <person name="Pouder E."/>
            <person name="Alain K."/>
        </authorList>
    </citation>
    <scope>NUCLEOTIDE SEQUENCE</scope>
    <source>
        <strain evidence="9">HW T2.11</strain>
    </source>
</reference>
<dbReference type="PANTHER" id="PTHR42718">
    <property type="entry name" value="MAJOR FACILITATOR SUPERFAMILY MULTIDRUG TRANSPORTER MFSC"/>
    <property type="match status" value="1"/>
</dbReference>
<evidence type="ECO:0000256" key="2">
    <source>
        <dbReference type="ARBA" id="ARBA00022448"/>
    </source>
</evidence>
<evidence type="ECO:0000259" key="8">
    <source>
        <dbReference type="PROSITE" id="PS50850"/>
    </source>
</evidence>
<feature type="transmembrane region" description="Helical" evidence="7">
    <location>
        <begin position="335"/>
        <end position="354"/>
    </location>
</feature>
<feature type="transmembrane region" description="Helical" evidence="7">
    <location>
        <begin position="52"/>
        <end position="71"/>
    </location>
</feature>
<evidence type="ECO:0000256" key="1">
    <source>
        <dbReference type="ARBA" id="ARBA00004651"/>
    </source>
</evidence>
<evidence type="ECO:0000256" key="7">
    <source>
        <dbReference type="SAM" id="Phobius"/>
    </source>
</evidence>
<name>A0A963YQX2_9PROT</name>
<dbReference type="Gene3D" id="1.20.1250.20">
    <property type="entry name" value="MFS general substrate transporter like domains"/>
    <property type="match status" value="1"/>
</dbReference>
<dbReference type="PANTHER" id="PTHR42718:SF46">
    <property type="entry name" value="BLR6921 PROTEIN"/>
    <property type="match status" value="1"/>
</dbReference>
<keyword evidence="2" id="KW-0813">Transport</keyword>
<keyword evidence="6 7" id="KW-0472">Membrane</keyword>
<feature type="transmembrane region" description="Helical" evidence="7">
    <location>
        <begin position="302"/>
        <end position="323"/>
    </location>
</feature>
<dbReference type="InterPro" id="IPR011701">
    <property type="entry name" value="MFS"/>
</dbReference>
<dbReference type="SUPFAM" id="SSF103473">
    <property type="entry name" value="MFS general substrate transporter"/>
    <property type="match status" value="1"/>
</dbReference>
<evidence type="ECO:0000256" key="3">
    <source>
        <dbReference type="ARBA" id="ARBA00022475"/>
    </source>
</evidence>
<feature type="transmembrane region" description="Helical" evidence="7">
    <location>
        <begin position="406"/>
        <end position="426"/>
    </location>
</feature>
<evidence type="ECO:0000313" key="10">
    <source>
        <dbReference type="Proteomes" id="UP000708298"/>
    </source>
</evidence>
<evidence type="ECO:0000256" key="4">
    <source>
        <dbReference type="ARBA" id="ARBA00022692"/>
    </source>
</evidence>
<feature type="transmembrane region" description="Helical" evidence="7">
    <location>
        <begin position="360"/>
        <end position="385"/>
    </location>
</feature>
<dbReference type="EMBL" id="JAESVB010000003">
    <property type="protein sequence ID" value="MCB8875329.1"/>
    <property type="molecule type" value="Genomic_DNA"/>
</dbReference>
<feature type="transmembrane region" description="Helical" evidence="7">
    <location>
        <begin position="108"/>
        <end position="129"/>
    </location>
</feature>
<dbReference type="InterPro" id="IPR020846">
    <property type="entry name" value="MFS_dom"/>
</dbReference>
<comment type="subcellular location">
    <subcellularLocation>
        <location evidence="1">Cell membrane</location>
        <topology evidence="1">Multi-pass membrane protein</topology>
    </subcellularLocation>
</comment>
<feature type="domain" description="Major facilitator superfamily (MFS) profile" evidence="8">
    <location>
        <begin position="17"/>
        <end position="462"/>
    </location>
</feature>
<evidence type="ECO:0000313" key="9">
    <source>
        <dbReference type="EMBL" id="MCB8875329.1"/>
    </source>
</evidence>
<evidence type="ECO:0000256" key="6">
    <source>
        <dbReference type="ARBA" id="ARBA00023136"/>
    </source>
</evidence>
<feature type="transmembrane region" description="Helical" evidence="7">
    <location>
        <begin position="171"/>
        <end position="192"/>
    </location>
</feature>